<proteinExistence type="predicted"/>
<organism evidence="1 2">
    <name type="scientific">Dallia pectoralis</name>
    <name type="common">Alaska blackfish</name>
    <dbReference type="NCBI Taxonomy" id="75939"/>
    <lineage>
        <taxon>Eukaryota</taxon>
        <taxon>Metazoa</taxon>
        <taxon>Chordata</taxon>
        <taxon>Craniata</taxon>
        <taxon>Vertebrata</taxon>
        <taxon>Euteleostomi</taxon>
        <taxon>Actinopterygii</taxon>
        <taxon>Neopterygii</taxon>
        <taxon>Teleostei</taxon>
        <taxon>Protacanthopterygii</taxon>
        <taxon>Esociformes</taxon>
        <taxon>Umbridae</taxon>
        <taxon>Dallia</taxon>
    </lineage>
</organism>
<evidence type="ECO:0000313" key="1">
    <source>
        <dbReference type="EMBL" id="KAJ8014103.1"/>
    </source>
</evidence>
<reference evidence="1" key="1">
    <citation type="submission" date="2021-05" db="EMBL/GenBank/DDBJ databases">
        <authorList>
            <person name="Pan Q."/>
            <person name="Jouanno E."/>
            <person name="Zahm M."/>
            <person name="Klopp C."/>
            <person name="Cabau C."/>
            <person name="Louis A."/>
            <person name="Berthelot C."/>
            <person name="Parey E."/>
            <person name="Roest Crollius H."/>
            <person name="Montfort J."/>
            <person name="Robinson-Rechavi M."/>
            <person name="Bouchez O."/>
            <person name="Lampietro C."/>
            <person name="Lopez Roques C."/>
            <person name="Donnadieu C."/>
            <person name="Postlethwait J."/>
            <person name="Bobe J."/>
            <person name="Dillon D."/>
            <person name="Chandos A."/>
            <person name="von Hippel F."/>
            <person name="Guiguen Y."/>
        </authorList>
    </citation>
    <scope>NUCLEOTIDE SEQUENCE</scope>
    <source>
        <strain evidence="1">YG-Jan2019</strain>
    </source>
</reference>
<protein>
    <submittedName>
        <fullName evidence="1">Uncharacterized protein</fullName>
    </submittedName>
</protein>
<keyword evidence="2" id="KW-1185">Reference proteome</keyword>
<sequence>MASSFSSSSFCRASTAMMIFLSSSVRWLRSGSGTDAGTTGGRGPPRGPTEADIFSPPSPPRLGSRTEIPLAAPTDHDMAHGRSDGSGSPPLPSTSSYREPISPAENSILGAASLSCFSANSGSSAGCRAPCYPQMRRSTR</sequence>
<evidence type="ECO:0000313" key="2">
    <source>
        <dbReference type="Proteomes" id="UP001157502"/>
    </source>
</evidence>
<comment type="caution">
    <text evidence="1">The sequence shown here is derived from an EMBL/GenBank/DDBJ whole genome shotgun (WGS) entry which is preliminary data.</text>
</comment>
<dbReference type="Proteomes" id="UP001157502">
    <property type="component" value="Chromosome 3"/>
</dbReference>
<gene>
    <name evidence="1" type="ORF">DPEC_G00036780</name>
</gene>
<accession>A0ACC2HE28</accession>
<name>A0ACC2HE28_DALPE</name>
<dbReference type="EMBL" id="CM055730">
    <property type="protein sequence ID" value="KAJ8014103.1"/>
    <property type="molecule type" value="Genomic_DNA"/>
</dbReference>